<dbReference type="InterPro" id="IPR036866">
    <property type="entry name" value="RibonucZ/Hydroxyglut_hydro"/>
</dbReference>
<dbReference type="GO" id="GO:0005737">
    <property type="term" value="C:cytoplasm"/>
    <property type="evidence" value="ECO:0007669"/>
    <property type="project" value="TreeGrafter"/>
</dbReference>
<dbReference type="Pfam" id="PF12706">
    <property type="entry name" value="Lactamase_B_2"/>
    <property type="match status" value="1"/>
</dbReference>
<dbReference type="PIRSF" id="PIRSF038896">
    <property type="entry name" value="NAPE-PLD"/>
    <property type="match status" value="1"/>
</dbReference>
<dbReference type="PANTHER" id="PTHR15032:SF36">
    <property type="entry name" value="METALLO-BETA-LACTAMASE DOMAIN-CONTAINING PROTEIN"/>
    <property type="match status" value="1"/>
</dbReference>
<name>A0A1F5NSL4_9BACT</name>
<proteinExistence type="predicted"/>
<dbReference type="STRING" id="1817822.A2826_00395"/>
<dbReference type="Proteomes" id="UP000177912">
    <property type="component" value="Unassembled WGS sequence"/>
</dbReference>
<dbReference type="EMBL" id="MFEI01000021">
    <property type="protein sequence ID" value="OGE80659.1"/>
    <property type="molecule type" value="Genomic_DNA"/>
</dbReference>
<reference evidence="2 3" key="1">
    <citation type="journal article" date="2016" name="Nat. Commun.">
        <title>Thousands of microbial genomes shed light on interconnected biogeochemical processes in an aquifer system.</title>
        <authorList>
            <person name="Anantharaman K."/>
            <person name="Brown C.T."/>
            <person name="Hug L.A."/>
            <person name="Sharon I."/>
            <person name="Castelle C.J."/>
            <person name="Probst A.J."/>
            <person name="Thomas B.C."/>
            <person name="Singh A."/>
            <person name="Wilkins M.J."/>
            <person name="Karaoz U."/>
            <person name="Brodie E.L."/>
            <person name="Williams K.H."/>
            <person name="Hubbard S.S."/>
            <person name="Banfield J.F."/>
        </authorList>
    </citation>
    <scope>NUCLEOTIDE SEQUENCE [LARGE SCALE GENOMIC DNA]</scope>
</reference>
<sequence>MSKQKNLETSHIPKINLKTIPFILLFFLRGIFEYPLPAKTVNVKKVEIKNDELKIWMIGHASTLINFFGTTILTDPVFVKGIPFPARLVEPGLTIDRLPRIDFLLVSHAHMDHFNKPSLKKLSILVDTIIIPKNCKDLLKNIIYKKIIELDWEQETEVAGVTIKAFQPIHWGDRYPWQAHLKRGYNSYILEKNGKTVFFCGDSGYGNFFKKLGFLFDIDIALMPISAYSPPVFRKVHLNPEDAVLAWRDINARYMIPIHFGNFRLSFEPLDEPARWLTNISNKAGLSSFLKILENGKSWKLET</sequence>
<evidence type="ECO:0000313" key="2">
    <source>
        <dbReference type="EMBL" id="OGE80659.1"/>
    </source>
</evidence>
<accession>A0A1F5NSL4</accession>
<dbReference type="GO" id="GO:0070290">
    <property type="term" value="F:N-acylphosphatidylethanolamine-specific phospholipase D activity"/>
    <property type="evidence" value="ECO:0007669"/>
    <property type="project" value="InterPro"/>
</dbReference>
<dbReference type="InterPro" id="IPR024884">
    <property type="entry name" value="NAPE-PLD"/>
</dbReference>
<dbReference type="InterPro" id="IPR001279">
    <property type="entry name" value="Metallo-B-lactamas"/>
</dbReference>
<gene>
    <name evidence="2" type="ORF">A2826_00395</name>
</gene>
<dbReference type="GO" id="GO:0008270">
    <property type="term" value="F:zinc ion binding"/>
    <property type="evidence" value="ECO:0007669"/>
    <property type="project" value="InterPro"/>
</dbReference>
<dbReference type="Gene3D" id="3.60.15.10">
    <property type="entry name" value="Ribonuclease Z/Hydroxyacylglutathione hydrolase-like"/>
    <property type="match status" value="1"/>
</dbReference>
<evidence type="ECO:0000313" key="3">
    <source>
        <dbReference type="Proteomes" id="UP000177912"/>
    </source>
</evidence>
<dbReference type="SUPFAM" id="SSF56281">
    <property type="entry name" value="Metallo-hydrolase/oxidoreductase"/>
    <property type="match status" value="1"/>
</dbReference>
<comment type="caution">
    <text evidence="2">The sequence shown here is derived from an EMBL/GenBank/DDBJ whole genome shotgun (WGS) entry which is preliminary data.</text>
</comment>
<feature type="domain" description="Metallo-beta-lactamase" evidence="1">
    <location>
        <begin position="70"/>
        <end position="260"/>
    </location>
</feature>
<evidence type="ECO:0000259" key="1">
    <source>
        <dbReference type="Pfam" id="PF12706"/>
    </source>
</evidence>
<dbReference type="PANTHER" id="PTHR15032">
    <property type="entry name" value="N-ACYL-PHOSPHATIDYLETHANOLAMINE-HYDROLYZING PHOSPHOLIPASE D"/>
    <property type="match status" value="1"/>
</dbReference>
<organism evidence="2 3">
    <name type="scientific">Candidatus Doudnabacteria bacterium RIFCSPHIGHO2_01_FULL_43_23</name>
    <dbReference type="NCBI Taxonomy" id="1817822"/>
    <lineage>
        <taxon>Bacteria</taxon>
        <taxon>Candidatus Doudnaibacteriota</taxon>
    </lineage>
</organism>
<protein>
    <recommendedName>
        <fullName evidence="1">Metallo-beta-lactamase domain-containing protein</fullName>
    </recommendedName>
</protein>
<dbReference type="AlphaFoldDB" id="A0A1F5NSL4"/>